<proteinExistence type="predicted"/>
<keyword evidence="3" id="KW-1185">Reference proteome</keyword>
<comment type="caution">
    <text evidence="2">The sequence shown here is derived from an EMBL/GenBank/DDBJ whole genome shotgun (WGS) entry which is preliminary data.</text>
</comment>
<feature type="region of interest" description="Disordered" evidence="1">
    <location>
        <begin position="1"/>
        <end position="23"/>
    </location>
</feature>
<dbReference type="Proteomes" id="UP001597302">
    <property type="component" value="Unassembled WGS sequence"/>
</dbReference>
<dbReference type="EMBL" id="JBHTOQ010000036">
    <property type="protein sequence ID" value="MFD1482793.1"/>
    <property type="molecule type" value="Genomic_DNA"/>
</dbReference>
<protein>
    <submittedName>
        <fullName evidence="2">Uncharacterized protein</fullName>
    </submittedName>
</protein>
<organism evidence="2 3">
    <name type="scientific">Paracoccus nototheniae</name>
    <dbReference type="NCBI Taxonomy" id="2489002"/>
    <lineage>
        <taxon>Bacteria</taxon>
        <taxon>Pseudomonadati</taxon>
        <taxon>Pseudomonadota</taxon>
        <taxon>Alphaproteobacteria</taxon>
        <taxon>Rhodobacterales</taxon>
        <taxon>Paracoccaceae</taxon>
        <taxon>Paracoccus</taxon>
    </lineage>
</organism>
<name>A0ABW4E0F0_9RHOB</name>
<evidence type="ECO:0000313" key="3">
    <source>
        <dbReference type="Proteomes" id="UP001597302"/>
    </source>
</evidence>
<gene>
    <name evidence="2" type="ORF">ACFQ5P_15970</name>
</gene>
<accession>A0ABW4E0F0</accession>
<reference evidence="3" key="1">
    <citation type="journal article" date="2019" name="Int. J. Syst. Evol. Microbiol.">
        <title>The Global Catalogue of Microorganisms (GCM) 10K type strain sequencing project: providing services to taxonomists for standard genome sequencing and annotation.</title>
        <authorList>
            <consortium name="The Broad Institute Genomics Platform"/>
            <consortium name="The Broad Institute Genome Sequencing Center for Infectious Disease"/>
            <person name="Wu L."/>
            <person name="Ma J."/>
        </authorList>
    </citation>
    <scope>NUCLEOTIDE SEQUENCE [LARGE SCALE GENOMIC DNA]</scope>
    <source>
        <strain evidence="3">CCM 8875</strain>
    </source>
</reference>
<evidence type="ECO:0000313" key="2">
    <source>
        <dbReference type="EMBL" id="MFD1482793.1"/>
    </source>
</evidence>
<sequence length="85" mass="9249">MTDKVEQSGLATQMDAATRRVVGPDMPSRLQSITDAHLSRLIALVQTMQAAGIDDSLVRHSIHELVASYEAELVDVMTALAQTDR</sequence>
<evidence type="ECO:0000256" key="1">
    <source>
        <dbReference type="SAM" id="MobiDB-lite"/>
    </source>
</evidence>